<accession>A0A5J5DC14</accession>
<dbReference type="SMART" id="SM00315">
    <property type="entry name" value="RGS"/>
    <property type="match status" value="1"/>
</dbReference>
<dbReference type="PANTHER" id="PTHR10845:SF160">
    <property type="entry name" value="REGULATOR OF G-PROTEIN SIGNALING 21"/>
    <property type="match status" value="1"/>
</dbReference>
<dbReference type="FunFam" id="1.10.167.10:FF:000001">
    <property type="entry name" value="Putative regulator of g-protein signaling 12"/>
    <property type="match status" value="1"/>
</dbReference>
<feature type="region of interest" description="Disordered" evidence="1">
    <location>
        <begin position="1"/>
        <end position="38"/>
    </location>
</feature>
<dbReference type="Pfam" id="PF00615">
    <property type="entry name" value="RGS"/>
    <property type="match status" value="1"/>
</dbReference>
<reference evidence="3 4" key="1">
    <citation type="submission" date="2019-08" db="EMBL/GenBank/DDBJ databases">
        <title>A chromosome-level genome assembly, high-density linkage maps, and genome scans reveal the genomic architecture of hybrid incompatibilities underlying speciation via character displacement in darters (Percidae: Etheostominae).</title>
        <authorList>
            <person name="Moran R.L."/>
            <person name="Catchen J.M."/>
            <person name="Fuller R.C."/>
        </authorList>
    </citation>
    <scope>NUCLEOTIDE SEQUENCE [LARGE SCALE GENOMIC DNA]</scope>
    <source>
        <strain evidence="3">EspeVRDwgs_2016</strain>
        <tissue evidence="3">Muscle</tissue>
    </source>
</reference>
<dbReference type="InterPro" id="IPR016137">
    <property type="entry name" value="RGS"/>
</dbReference>
<organism evidence="3 4">
    <name type="scientific">Etheostoma spectabile</name>
    <name type="common">orangethroat darter</name>
    <dbReference type="NCBI Taxonomy" id="54343"/>
    <lineage>
        <taxon>Eukaryota</taxon>
        <taxon>Metazoa</taxon>
        <taxon>Chordata</taxon>
        <taxon>Craniata</taxon>
        <taxon>Vertebrata</taxon>
        <taxon>Euteleostomi</taxon>
        <taxon>Actinopterygii</taxon>
        <taxon>Neopterygii</taxon>
        <taxon>Teleostei</taxon>
        <taxon>Neoteleostei</taxon>
        <taxon>Acanthomorphata</taxon>
        <taxon>Eupercaria</taxon>
        <taxon>Perciformes</taxon>
        <taxon>Percoidei</taxon>
        <taxon>Percidae</taxon>
        <taxon>Etheostomatinae</taxon>
        <taxon>Etheostoma</taxon>
    </lineage>
</organism>
<feature type="compositionally biased region" description="Gly residues" evidence="1">
    <location>
        <begin position="1"/>
        <end position="16"/>
    </location>
</feature>
<proteinExistence type="predicted"/>
<protein>
    <recommendedName>
        <fullName evidence="2">RGS domain-containing protein</fullName>
    </recommendedName>
</protein>
<comment type="caution">
    <text evidence="3">The sequence shown here is derived from an EMBL/GenBank/DDBJ whole genome shotgun (WGS) entry which is preliminary data.</text>
</comment>
<sequence>MDGHGGSEGGFGGGEAPAGQHNVSSRGGDNAPGLWAQGDASGRDRIRHRVLLSSVDLKHSLRLSLFSLSILCLYANPIPLEFYSCESVTTVPESKQQAFRYLYQQALSVKGVPPSRPGPFQGCNMPKLLFSKIRFNEIKDLIQNVKRPRRVDIVLNGRRPKKDIQPRTGQNINDETYPSKISWQTKLHPTMETLLHDKKYLAAFRSFLQSEFSEENIDFWLACEDFRWTTSQDDLRWKAEGLYQEFIQPSACREINVDHHIRERIKKSLEKPSRSCFDEAQQHVYLLMERDSCPRFLHSDAYLSLKHKSRSLWYI</sequence>
<dbReference type="EMBL" id="VOFY01000009">
    <property type="protein sequence ID" value="KAA8589401.1"/>
    <property type="molecule type" value="Genomic_DNA"/>
</dbReference>
<evidence type="ECO:0000256" key="1">
    <source>
        <dbReference type="SAM" id="MobiDB-lite"/>
    </source>
</evidence>
<dbReference type="PROSITE" id="PS50132">
    <property type="entry name" value="RGS"/>
    <property type="match status" value="1"/>
</dbReference>
<evidence type="ECO:0000313" key="3">
    <source>
        <dbReference type="EMBL" id="KAA8589401.1"/>
    </source>
</evidence>
<gene>
    <name evidence="3" type="ORF">FQN60_012766</name>
</gene>
<dbReference type="SUPFAM" id="SSF48097">
    <property type="entry name" value="Regulator of G-protein signaling, RGS"/>
    <property type="match status" value="1"/>
</dbReference>
<dbReference type="Gene3D" id="1.10.167.10">
    <property type="entry name" value="Regulator of G-protein Signalling 4, domain 2"/>
    <property type="match status" value="1"/>
</dbReference>
<dbReference type="PANTHER" id="PTHR10845">
    <property type="entry name" value="REGULATOR OF G PROTEIN SIGNALING"/>
    <property type="match status" value="1"/>
</dbReference>
<dbReference type="InterPro" id="IPR044926">
    <property type="entry name" value="RGS_subdomain_2"/>
</dbReference>
<name>A0A5J5DC14_9PERO</name>
<evidence type="ECO:0000313" key="4">
    <source>
        <dbReference type="Proteomes" id="UP000327493"/>
    </source>
</evidence>
<feature type="domain" description="RGS" evidence="2">
    <location>
        <begin position="190"/>
        <end position="306"/>
    </location>
</feature>
<keyword evidence="4" id="KW-1185">Reference proteome</keyword>
<dbReference type="PRINTS" id="PR01301">
    <property type="entry name" value="RGSPROTEIN"/>
</dbReference>
<dbReference type="AlphaFoldDB" id="A0A5J5DC14"/>
<dbReference type="Proteomes" id="UP000327493">
    <property type="component" value="Chromosome 9"/>
</dbReference>
<evidence type="ECO:0000259" key="2">
    <source>
        <dbReference type="PROSITE" id="PS50132"/>
    </source>
</evidence>
<dbReference type="InterPro" id="IPR036305">
    <property type="entry name" value="RGS_sf"/>
</dbReference>